<gene>
    <name evidence="2" type="ORF">DXH95_04135</name>
</gene>
<dbReference type="SUPFAM" id="SSF48264">
    <property type="entry name" value="Cytochrome P450"/>
    <property type="match status" value="1"/>
</dbReference>
<dbReference type="GO" id="GO:0005506">
    <property type="term" value="F:iron ion binding"/>
    <property type="evidence" value="ECO:0007669"/>
    <property type="project" value="InterPro"/>
</dbReference>
<dbReference type="CDD" id="cd11035">
    <property type="entry name" value="P450cam-like"/>
    <property type="match status" value="1"/>
</dbReference>
<dbReference type="EMBL" id="QRGP01000001">
    <property type="protein sequence ID" value="RDV06617.1"/>
    <property type="molecule type" value="Genomic_DNA"/>
</dbReference>
<dbReference type="AlphaFoldDB" id="A0A371BGJ0"/>
<reference evidence="3" key="1">
    <citation type="submission" date="2018-08" db="EMBL/GenBank/DDBJ databases">
        <authorList>
            <person name="Kim S.-J."/>
            <person name="Jung G.-Y."/>
        </authorList>
    </citation>
    <scope>NUCLEOTIDE SEQUENCE [LARGE SCALE GENOMIC DNA]</scope>
    <source>
        <strain evidence="3">GY_G</strain>
    </source>
</reference>
<dbReference type="InterPro" id="IPR001128">
    <property type="entry name" value="Cyt_P450"/>
</dbReference>
<dbReference type="InterPro" id="IPR036396">
    <property type="entry name" value="Cyt_P450_sf"/>
</dbReference>
<dbReference type="Proteomes" id="UP000263833">
    <property type="component" value="Unassembled WGS sequence"/>
</dbReference>
<evidence type="ECO:0000313" key="3">
    <source>
        <dbReference type="Proteomes" id="UP000263833"/>
    </source>
</evidence>
<comment type="similarity">
    <text evidence="1">Belongs to the cytochrome P450 family.</text>
</comment>
<dbReference type="Gene3D" id="1.10.630.10">
    <property type="entry name" value="Cytochrome P450"/>
    <property type="match status" value="1"/>
</dbReference>
<protein>
    <submittedName>
        <fullName evidence="2">Cytochrome P450</fullName>
    </submittedName>
</protein>
<dbReference type="InterPro" id="IPR002397">
    <property type="entry name" value="Cyt_P450_B"/>
</dbReference>
<name>A0A371BGJ0_9SPHN</name>
<dbReference type="GO" id="GO:0020037">
    <property type="term" value="F:heme binding"/>
    <property type="evidence" value="ECO:0007669"/>
    <property type="project" value="InterPro"/>
</dbReference>
<dbReference type="PANTHER" id="PTHR46696:SF6">
    <property type="entry name" value="P450, PUTATIVE (EUROFUNG)-RELATED"/>
    <property type="match status" value="1"/>
</dbReference>
<organism evidence="2 3">
    <name type="scientific">Sphingorhabdus pulchriflava</name>
    <dbReference type="NCBI Taxonomy" id="2292257"/>
    <lineage>
        <taxon>Bacteria</taxon>
        <taxon>Pseudomonadati</taxon>
        <taxon>Pseudomonadota</taxon>
        <taxon>Alphaproteobacteria</taxon>
        <taxon>Sphingomonadales</taxon>
        <taxon>Sphingomonadaceae</taxon>
        <taxon>Sphingorhabdus</taxon>
    </lineage>
</organism>
<dbReference type="Pfam" id="PF00067">
    <property type="entry name" value="p450"/>
    <property type="match status" value="1"/>
</dbReference>
<dbReference type="PANTHER" id="PTHR46696">
    <property type="entry name" value="P450, PUTATIVE (EUROFUNG)-RELATED"/>
    <property type="match status" value="1"/>
</dbReference>
<sequence length="419" mass="47419">MTDCPVPLAPTGAPPVPDHVPAELVLDTRFANGQAANDLPDPYTPTDILRDPAFPRIHYYPWPASGNQHGAWVVTRYEDIQRVYEDNDLFSTEGVAQFQRLAGETWPSIPLGIDPPDHSKYRKFLNPWFTPVAMKKMEPRIRAILAEMIGQFADRGEVDIAYDFGRVFPVRVFLDLMGFPFSMFDQFLAWEWDILHEPAIETKAAAVQGILAYLRGFIAEKQATADESLGSYIANGSIDGKLLTPEEVLGMTWFLWLGGLDTVASTISQMYRRLGMDPALQASIRNNPEIIPTAVEEFLRVQPLVNSGRKVKRDFIWHGVQIKAGDWVTVFNSSGNFDEAQFTDPHKFDAERKANRHFTLAGGIHLCLGAHLARRELRCLLDEWFRRIPEFRIKPDTDTTVTPGLLSIRNLPLEWQVDN</sequence>
<dbReference type="GO" id="GO:0004497">
    <property type="term" value="F:monooxygenase activity"/>
    <property type="evidence" value="ECO:0007669"/>
    <property type="project" value="InterPro"/>
</dbReference>
<evidence type="ECO:0000313" key="2">
    <source>
        <dbReference type="EMBL" id="RDV06617.1"/>
    </source>
</evidence>
<comment type="caution">
    <text evidence="2">The sequence shown here is derived from an EMBL/GenBank/DDBJ whole genome shotgun (WGS) entry which is preliminary data.</text>
</comment>
<accession>A0A371BGJ0</accession>
<proteinExistence type="inferred from homology"/>
<keyword evidence="3" id="KW-1185">Reference proteome</keyword>
<evidence type="ECO:0000256" key="1">
    <source>
        <dbReference type="ARBA" id="ARBA00010617"/>
    </source>
</evidence>
<dbReference type="GO" id="GO:0016705">
    <property type="term" value="F:oxidoreductase activity, acting on paired donors, with incorporation or reduction of molecular oxygen"/>
    <property type="evidence" value="ECO:0007669"/>
    <property type="project" value="InterPro"/>
</dbReference>
<dbReference type="PRINTS" id="PR00359">
    <property type="entry name" value="BP450"/>
</dbReference>
<dbReference type="RefSeq" id="WP_115548167.1">
    <property type="nucleotide sequence ID" value="NZ_QRGP01000001.1"/>
</dbReference>
<dbReference type="OrthoDB" id="5522954at2"/>